<evidence type="ECO:0000256" key="1">
    <source>
        <dbReference type="ARBA" id="ARBA00023015"/>
    </source>
</evidence>
<evidence type="ECO:0000256" key="3">
    <source>
        <dbReference type="ARBA" id="ARBA00023163"/>
    </source>
</evidence>
<dbReference type="STRING" id="1123350.SAMN02744040_01001"/>
<keyword evidence="3" id="KW-0804">Transcription</keyword>
<keyword evidence="2 5" id="KW-0238">DNA-binding</keyword>
<evidence type="ECO:0000259" key="4">
    <source>
        <dbReference type="PROSITE" id="PS50995"/>
    </source>
</evidence>
<dbReference type="Proteomes" id="UP000242520">
    <property type="component" value="Unassembled WGS sequence"/>
</dbReference>
<dbReference type="SMART" id="SM00347">
    <property type="entry name" value="HTH_MARR"/>
    <property type="match status" value="1"/>
</dbReference>
<dbReference type="Gene3D" id="1.10.10.10">
    <property type="entry name" value="Winged helix-like DNA-binding domain superfamily/Winged helix DNA-binding domain"/>
    <property type="match status" value="1"/>
</dbReference>
<dbReference type="GO" id="GO:0003700">
    <property type="term" value="F:DNA-binding transcription factor activity"/>
    <property type="evidence" value="ECO:0007669"/>
    <property type="project" value="InterPro"/>
</dbReference>
<keyword evidence="6" id="KW-1185">Reference proteome</keyword>
<dbReference type="PANTHER" id="PTHR42756">
    <property type="entry name" value="TRANSCRIPTIONAL REGULATOR, MARR"/>
    <property type="match status" value="1"/>
</dbReference>
<organism evidence="5 6">
    <name type="scientific">Tepidibacter thalassicus DSM 15285</name>
    <dbReference type="NCBI Taxonomy" id="1123350"/>
    <lineage>
        <taxon>Bacteria</taxon>
        <taxon>Bacillati</taxon>
        <taxon>Bacillota</taxon>
        <taxon>Clostridia</taxon>
        <taxon>Peptostreptococcales</taxon>
        <taxon>Peptostreptococcaceae</taxon>
        <taxon>Tepidibacter</taxon>
    </lineage>
</organism>
<feature type="domain" description="HTH marR-type" evidence="4">
    <location>
        <begin position="1"/>
        <end position="147"/>
    </location>
</feature>
<dbReference type="InterPro" id="IPR036388">
    <property type="entry name" value="WH-like_DNA-bd_sf"/>
</dbReference>
<dbReference type="PROSITE" id="PS50995">
    <property type="entry name" value="HTH_MARR_2"/>
    <property type="match status" value="1"/>
</dbReference>
<evidence type="ECO:0000256" key="2">
    <source>
        <dbReference type="ARBA" id="ARBA00023125"/>
    </source>
</evidence>
<sequence length="147" mass="17426">MEDVLKKIRVFFFKTGPSIFNCLFVDFFKSECNNCNIKKNQYKTILILKNHGPKSMTDLCSMLHLEKGSLTTIIDHLTQQGYVVRIKDEKDRRKYLINLTSKGMEFAEYQLNRLNEHLNEKFKNLSKDDMNKFLDAIETFEYILNKL</sequence>
<protein>
    <submittedName>
        <fullName evidence="5">DNA-binding transcriptional regulator, MarR family</fullName>
    </submittedName>
</protein>
<keyword evidence="1" id="KW-0805">Transcription regulation</keyword>
<evidence type="ECO:0000313" key="6">
    <source>
        <dbReference type="Proteomes" id="UP000242520"/>
    </source>
</evidence>
<proteinExistence type="predicted"/>
<dbReference type="PRINTS" id="PR00598">
    <property type="entry name" value="HTHMARR"/>
</dbReference>
<reference evidence="6" key="1">
    <citation type="submission" date="2016-11" db="EMBL/GenBank/DDBJ databases">
        <authorList>
            <person name="Varghese N."/>
            <person name="Submissions S."/>
        </authorList>
    </citation>
    <scope>NUCLEOTIDE SEQUENCE [LARGE SCALE GENOMIC DNA]</scope>
    <source>
        <strain evidence="6">DSM 15285</strain>
    </source>
</reference>
<dbReference type="GO" id="GO:0003677">
    <property type="term" value="F:DNA binding"/>
    <property type="evidence" value="ECO:0007669"/>
    <property type="project" value="UniProtKB-KW"/>
</dbReference>
<dbReference type="InterPro" id="IPR036390">
    <property type="entry name" value="WH_DNA-bd_sf"/>
</dbReference>
<dbReference type="InterPro" id="IPR000835">
    <property type="entry name" value="HTH_MarR-typ"/>
</dbReference>
<dbReference type="Pfam" id="PF01047">
    <property type="entry name" value="MarR"/>
    <property type="match status" value="1"/>
</dbReference>
<dbReference type="PANTHER" id="PTHR42756:SF1">
    <property type="entry name" value="TRANSCRIPTIONAL REPRESSOR OF EMRAB OPERON"/>
    <property type="match status" value="1"/>
</dbReference>
<evidence type="ECO:0000313" key="5">
    <source>
        <dbReference type="EMBL" id="SHH14450.1"/>
    </source>
</evidence>
<dbReference type="SUPFAM" id="SSF46785">
    <property type="entry name" value="Winged helix' DNA-binding domain"/>
    <property type="match status" value="1"/>
</dbReference>
<gene>
    <name evidence="5" type="ORF">SAMN02744040_01001</name>
</gene>
<accession>A0A1M5QL04</accession>
<dbReference type="EMBL" id="FQXH01000008">
    <property type="protein sequence ID" value="SHH14450.1"/>
    <property type="molecule type" value="Genomic_DNA"/>
</dbReference>
<dbReference type="AlphaFoldDB" id="A0A1M5QL04"/>
<name>A0A1M5QL04_9FIRM</name>
<dbReference type="RefSeq" id="WP_072724257.1">
    <property type="nucleotide sequence ID" value="NZ_FQXH01000008.1"/>
</dbReference>